<gene>
    <name evidence="1" type="ORF">PLOB_00036939</name>
</gene>
<sequence length="802" mass="94947">MSNQSENGFQGSQPFVTDKQFQNMSLDEIRHIIAQEKEELKKDYKELASRRKLINQYKKLVEARQKVKSGIDIRKNLKKKASTKIRKIKTFEEYFEECIKNKKIPKDTPDYLRKALERNYHKQLPVPFVVYADFECFTKPMNSCSPNPKESYNYNYQKHEPSGFCFYVKGIVNKKITPIIYTKKSEDEDISKVFVEKLSEDKVRDHCHFTGQYRGAAHNKCNLMCKKPKVLPVIFHNLQGVYPYDYVSSFDKLSEKQLPPQEEFYSKLNDEDITDDDYQHAIRVWNTFGCKTIRDYHNLYLKSDVLLLADVFENFRKTCLKHYKLDPVHYYTSPGLAWDACLKETGQKLQLLHDYDMLMMFEQGIRGGITHISKRYAEANNKYMKNYNPNEESSYIQYLEANNLYGWAMTQQLPTHGFKWMKNITVEKVDEILEKANHSMSNLGRKGYIFEVDLEYPQHLWEKHNDYPLAPEKMIVNGVEKLICHFKPRKNYVVHYRNLRQYLEMGMRITAVHRGISFYQSSWMEPYIRKNTELRKTAANNFEKDFFKLMNNSVFGKTIENIRKRQNIHLIDNRKKAVKLSSRPNFDRCTIFDRNLIAIHMINTEIYFYKPVYVGQAILDLSKTLMFNFHYNYIKEKYGNKAELLFTDTDSLMFQIYTDDFYKDINSDVQDKFDTSDYPPNHKSGIQTGLNKKVIGMFKDEVAGKQITHFVGLRPKLYSFRVEDEKDLKKCKGIKKNVVKKKIDFDDYVKCLFSGEKQMRTMKIIRSEKHDIYSKEVNKIALSNEDDKRKVLKDGVHTLALR</sequence>
<name>A0ABN8P4L6_9CNID</name>
<protein>
    <recommendedName>
        <fullName evidence="3">DNA-directed DNA polymerase</fullName>
    </recommendedName>
</protein>
<dbReference type="Gene3D" id="3.90.1600.10">
    <property type="entry name" value="Palm domain of DNA polymerase"/>
    <property type="match status" value="1"/>
</dbReference>
<dbReference type="SUPFAM" id="SSF54060">
    <property type="entry name" value="His-Me finger endonucleases"/>
    <property type="match status" value="1"/>
</dbReference>
<dbReference type="Proteomes" id="UP001159405">
    <property type="component" value="Unassembled WGS sequence"/>
</dbReference>
<dbReference type="InterPro" id="IPR044925">
    <property type="entry name" value="His-Me_finger_sf"/>
</dbReference>
<evidence type="ECO:0000313" key="2">
    <source>
        <dbReference type="Proteomes" id="UP001159405"/>
    </source>
</evidence>
<organism evidence="1 2">
    <name type="scientific">Porites lobata</name>
    <dbReference type="NCBI Taxonomy" id="104759"/>
    <lineage>
        <taxon>Eukaryota</taxon>
        <taxon>Metazoa</taxon>
        <taxon>Cnidaria</taxon>
        <taxon>Anthozoa</taxon>
        <taxon>Hexacorallia</taxon>
        <taxon>Scleractinia</taxon>
        <taxon>Fungiina</taxon>
        <taxon>Poritidae</taxon>
        <taxon>Porites</taxon>
    </lineage>
</organism>
<dbReference type="InterPro" id="IPR023211">
    <property type="entry name" value="DNA_pol_palm_dom_sf"/>
</dbReference>
<comment type="caution">
    <text evidence="1">The sequence shown here is derived from an EMBL/GenBank/DDBJ whole genome shotgun (WGS) entry which is preliminary data.</text>
</comment>
<reference evidence="1 2" key="1">
    <citation type="submission" date="2022-05" db="EMBL/GenBank/DDBJ databases">
        <authorList>
            <consortium name="Genoscope - CEA"/>
            <person name="William W."/>
        </authorList>
    </citation>
    <scope>NUCLEOTIDE SEQUENCE [LARGE SCALE GENOMIC DNA]</scope>
</reference>
<evidence type="ECO:0008006" key="3">
    <source>
        <dbReference type="Google" id="ProtNLM"/>
    </source>
</evidence>
<dbReference type="PANTHER" id="PTHR31511">
    <property type="entry name" value="PROTEIN CBG23764"/>
    <property type="match status" value="1"/>
</dbReference>
<dbReference type="SUPFAM" id="SSF56672">
    <property type="entry name" value="DNA/RNA polymerases"/>
    <property type="match status" value="1"/>
</dbReference>
<accession>A0ABN8P4L6</accession>
<proteinExistence type="predicted"/>
<dbReference type="EMBL" id="CALNXK010000053">
    <property type="protein sequence ID" value="CAH3133634.1"/>
    <property type="molecule type" value="Genomic_DNA"/>
</dbReference>
<dbReference type="InterPro" id="IPR043502">
    <property type="entry name" value="DNA/RNA_pol_sf"/>
</dbReference>
<keyword evidence="2" id="KW-1185">Reference proteome</keyword>
<evidence type="ECO:0000313" key="1">
    <source>
        <dbReference type="EMBL" id="CAH3133634.1"/>
    </source>
</evidence>
<dbReference type="PANTHER" id="PTHR31511:SF12">
    <property type="entry name" value="RHO TERMINATION FACTOR N-TERMINAL DOMAIN-CONTAINING PROTEIN"/>
    <property type="match status" value="1"/>
</dbReference>